<keyword evidence="1" id="KW-1133">Transmembrane helix</keyword>
<reference evidence="2" key="3">
    <citation type="submission" date="2020-02" db="EMBL/GenBank/DDBJ databases">
        <authorList>
            <person name="Matsumoto Y."/>
            <person name="Motooka D."/>
            <person name="Nakamura S."/>
        </authorList>
    </citation>
    <scope>NUCLEOTIDE SEQUENCE</scope>
    <source>
        <strain evidence="2">JCM 12687</strain>
    </source>
</reference>
<dbReference type="EMBL" id="MVHM01000014">
    <property type="protein sequence ID" value="ORA34698.1"/>
    <property type="molecule type" value="Genomic_DNA"/>
</dbReference>
<name>A0A7I7W6Y9_9MYCO</name>
<protein>
    <submittedName>
        <fullName evidence="3">Transporter</fullName>
    </submittedName>
</protein>
<feature type="transmembrane region" description="Helical" evidence="1">
    <location>
        <begin position="157"/>
        <end position="176"/>
    </location>
</feature>
<feature type="transmembrane region" description="Helical" evidence="1">
    <location>
        <begin position="188"/>
        <end position="207"/>
    </location>
</feature>
<feature type="transmembrane region" description="Helical" evidence="1">
    <location>
        <begin position="102"/>
        <end position="120"/>
    </location>
</feature>
<evidence type="ECO:0000313" key="5">
    <source>
        <dbReference type="Proteomes" id="UP000467379"/>
    </source>
</evidence>
<evidence type="ECO:0000313" key="3">
    <source>
        <dbReference type="EMBL" id="ORA34698.1"/>
    </source>
</evidence>
<dbReference type="EMBL" id="AP022606">
    <property type="protein sequence ID" value="BBZ12632.1"/>
    <property type="molecule type" value="Genomic_DNA"/>
</dbReference>
<accession>A0A7I7W6Y9</accession>
<feature type="transmembrane region" description="Helical" evidence="1">
    <location>
        <begin position="6"/>
        <end position="24"/>
    </location>
</feature>
<dbReference type="Proteomes" id="UP000467379">
    <property type="component" value="Chromosome"/>
</dbReference>
<keyword evidence="1" id="KW-0812">Transmembrane</keyword>
<proteinExistence type="predicted"/>
<feature type="transmembrane region" description="Helical" evidence="1">
    <location>
        <begin position="67"/>
        <end position="90"/>
    </location>
</feature>
<feature type="transmembrane region" description="Helical" evidence="1">
    <location>
        <begin position="126"/>
        <end position="145"/>
    </location>
</feature>
<feature type="transmembrane region" description="Helical" evidence="1">
    <location>
        <begin position="36"/>
        <end position="55"/>
    </location>
</feature>
<sequence length="234" mass="26317">MDLKTALFALADIFMIFAGLTYGWKFIRDYKNYLLGLEWIIVGSSGTNFLAWGLFSGKETSPMYYLAFFLDAFSRSIGITVILVLGLMMVTHGFKPSLPFDVGVFALAIAGGLVMLFFAHDLGLKAAIFYVVMNALTTVFLLYFAWRLWRIGEYRTAIAVTLATAAAAAIAGMYDFYHIPGDDQHHTIFYILALTTWATQLTVYYFGYRALHESNQRTSAEVRKRAIAAQDLRK</sequence>
<evidence type="ECO:0000313" key="2">
    <source>
        <dbReference type="EMBL" id="BBZ12632.1"/>
    </source>
</evidence>
<dbReference type="Proteomes" id="UP000192441">
    <property type="component" value="Unassembled WGS sequence"/>
</dbReference>
<evidence type="ECO:0000313" key="4">
    <source>
        <dbReference type="Proteomes" id="UP000192441"/>
    </source>
</evidence>
<reference evidence="2 5" key="2">
    <citation type="journal article" date="2019" name="Emerg. Microbes Infect.">
        <title>Comprehensive subspecies identification of 175 nontuberculous mycobacteria species based on 7547 genomic profiles.</title>
        <authorList>
            <person name="Matsumoto Y."/>
            <person name="Kinjo T."/>
            <person name="Motooka D."/>
            <person name="Nabeya D."/>
            <person name="Jung N."/>
            <person name="Uechi K."/>
            <person name="Horii T."/>
            <person name="Iida T."/>
            <person name="Fujita J."/>
            <person name="Nakamura S."/>
        </authorList>
    </citation>
    <scope>NUCLEOTIDE SEQUENCE [LARGE SCALE GENOMIC DNA]</scope>
    <source>
        <strain evidence="2 5">JCM 12687</strain>
    </source>
</reference>
<dbReference type="AlphaFoldDB" id="A0A7I7W6Y9"/>
<organism evidence="3 4">
    <name type="scientific">Mycobacterium branderi</name>
    <dbReference type="NCBI Taxonomy" id="43348"/>
    <lineage>
        <taxon>Bacteria</taxon>
        <taxon>Bacillati</taxon>
        <taxon>Actinomycetota</taxon>
        <taxon>Actinomycetes</taxon>
        <taxon>Mycobacteriales</taxon>
        <taxon>Mycobacteriaceae</taxon>
        <taxon>Mycobacterium</taxon>
    </lineage>
</organism>
<reference evidence="3 4" key="1">
    <citation type="submission" date="2016-12" db="EMBL/GenBank/DDBJ databases">
        <title>The new phylogeny of genus Mycobacterium.</title>
        <authorList>
            <person name="Tortoli E."/>
            <person name="Trovato A."/>
            <person name="Cirillo D.M."/>
        </authorList>
    </citation>
    <scope>NUCLEOTIDE SEQUENCE [LARGE SCALE GENOMIC DNA]</scope>
    <source>
        <strain evidence="3 4">DSM 44624</strain>
    </source>
</reference>
<dbReference type="RefSeq" id="WP_083132972.1">
    <property type="nucleotide sequence ID" value="NZ_AP022606.1"/>
</dbReference>
<evidence type="ECO:0000256" key="1">
    <source>
        <dbReference type="SAM" id="Phobius"/>
    </source>
</evidence>
<dbReference type="OrthoDB" id="6711110at2"/>
<keyword evidence="1" id="KW-0472">Membrane</keyword>
<keyword evidence="5" id="KW-1185">Reference proteome</keyword>
<gene>
    <name evidence="3" type="ORF">BST20_19105</name>
    <name evidence="2" type="ORF">MBRA_28270</name>
</gene>